<keyword evidence="1" id="KW-0812">Transmembrane</keyword>
<dbReference type="Proteomes" id="UP000248021">
    <property type="component" value="Unassembled WGS sequence"/>
</dbReference>
<dbReference type="EMBL" id="QJJK01000014">
    <property type="protein sequence ID" value="PXW53170.1"/>
    <property type="molecule type" value="Genomic_DNA"/>
</dbReference>
<name>A0A2V3TVV3_9HYPH</name>
<evidence type="ECO:0000256" key="1">
    <source>
        <dbReference type="SAM" id="Phobius"/>
    </source>
</evidence>
<dbReference type="InterPro" id="IPR003399">
    <property type="entry name" value="Mce/MlaD"/>
</dbReference>
<dbReference type="AlphaFoldDB" id="A0A2V3TVV3"/>
<evidence type="ECO:0000313" key="3">
    <source>
        <dbReference type="EMBL" id="PXW53170.1"/>
    </source>
</evidence>
<accession>A0A2V3TVV3</accession>
<dbReference type="RefSeq" id="WP_110377698.1">
    <property type="nucleotide sequence ID" value="NZ_CAKNFM010000006.1"/>
</dbReference>
<feature type="domain" description="Mce/MlaD" evidence="2">
    <location>
        <begin position="42"/>
        <end position="115"/>
    </location>
</feature>
<dbReference type="Pfam" id="PF02470">
    <property type="entry name" value="MlaD"/>
    <property type="match status" value="1"/>
</dbReference>
<organism evidence="3 4">
    <name type="scientific">Chelatococcus asaccharovorans</name>
    <dbReference type="NCBI Taxonomy" id="28210"/>
    <lineage>
        <taxon>Bacteria</taxon>
        <taxon>Pseudomonadati</taxon>
        <taxon>Pseudomonadota</taxon>
        <taxon>Alphaproteobacteria</taxon>
        <taxon>Hyphomicrobiales</taxon>
        <taxon>Chelatococcaceae</taxon>
        <taxon>Chelatococcus</taxon>
    </lineage>
</organism>
<keyword evidence="4" id="KW-1185">Reference proteome</keyword>
<keyword evidence="1" id="KW-0472">Membrane</keyword>
<evidence type="ECO:0000259" key="2">
    <source>
        <dbReference type="Pfam" id="PF02470"/>
    </source>
</evidence>
<proteinExistence type="predicted"/>
<dbReference type="PANTHER" id="PTHR36698:SF2">
    <property type="entry name" value="MCE_MLAD DOMAIN-CONTAINING PROTEIN"/>
    <property type="match status" value="1"/>
</dbReference>
<sequence length="371" mass="39140">METRANYALIGLFTVAVVTGAFLFVYWFAALGSGGARESYRVIFTGSVSGLSRGASVLFNGLRVGEVRSISLLPEDPRHVVAIVDVDSGVPINSDTKARLEYQGLTGVASIQMTGGDPKAAPLVAAPGQPMPTIYADRSDFQDLLETAQRLARRTDDILNKIDSVVGDVQSPIANTVRNVEKFSQALGDNAGNVNELLSSAGETAKNLSSLSTSLDAAVRAVDPKQVSEIIAHVDRFTKALGDNSGDVGTILKNASSLTAKLDRAADQVEGVLKAAQGLLSSPDGKGAFDEIAEAARSIRTLAVNLDSRTAEITAGIKRFTGPGLGNVEALTSDARRTLNDLNRTLQSVQRNPQQFIFGAKPNLPAYSGPR</sequence>
<reference evidence="3 4" key="1">
    <citation type="submission" date="2018-05" db="EMBL/GenBank/DDBJ databases">
        <title>Genomic Encyclopedia of Type Strains, Phase IV (KMG-IV): sequencing the most valuable type-strain genomes for metagenomic binning, comparative biology and taxonomic classification.</title>
        <authorList>
            <person name="Goeker M."/>
        </authorList>
    </citation>
    <scope>NUCLEOTIDE SEQUENCE [LARGE SCALE GENOMIC DNA]</scope>
    <source>
        <strain evidence="3 4">DSM 6462</strain>
    </source>
</reference>
<dbReference type="SUPFAM" id="SSF58104">
    <property type="entry name" value="Methyl-accepting chemotaxis protein (MCP) signaling domain"/>
    <property type="match status" value="1"/>
</dbReference>
<feature type="transmembrane region" description="Helical" evidence="1">
    <location>
        <begin position="7"/>
        <end position="29"/>
    </location>
</feature>
<comment type="caution">
    <text evidence="3">The sequence shown here is derived from an EMBL/GenBank/DDBJ whole genome shotgun (WGS) entry which is preliminary data.</text>
</comment>
<dbReference type="OrthoDB" id="9808689at2"/>
<dbReference type="Gene3D" id="1.10.287.950">
    <property type="entry name" value="Methyl-accepting chemotaxis protein"/>
    <property type="match status" value="1"/>
</dbReference>
<gene>
    <name evidence="3" type="ORF">C7450_11446</name>
</gene>
<protein>
    <submittedName>
        <fullName evidence="3">Phospholipid/cholesterol/gamma-HCH transport system substrate-binding protein</fullName>
    </submittedName>
</protein>
<evidence type="ECO:0000313" key="4">
    <source>
        <dbReference type="Proteomes" id="UP000248021"/>
    </source>
</evidence>
<dbReference type="PANTHER" id="PTHR36698">
    <property type="entry name" value="BLL5892 PROTEIN"/>
    <property type="match status" value="1"/>
</dbReference>
<keyword evidence="1" id="KW-1133">Transmembrane helix</keyword>